<evidence type="ECO:0000313" key="13">
    <source>
        <dbReference type="EMBL" id="OAD03439.1"/>
    </source>
</evidence>
<evidence type="ECO:0000256" key="2">
    <source>
        <dbReference type="ARBA" id="ARBA00011899"/>
    </source>
</evidence>
<protein>
    <recommendedName>
        <fullName evidence="3">N-acetylglucosamine-6-phosphate deacetylase</fullName>
        <ecNumber evidence="2">3.5.1.25</ecNumber>
    </recommendedName>
</protein>
<name>A0A162R975_MUCCL</name>
<accession>A0A162R975</accession>
<dbReference type="OrthoDB" id="10264777at2759"/>
<dbReference type="PIRSF" id="PIRSF038994">
    <property type="entry name" value="NagA"/>
    <property type="match status" value="1"/>
</dbReference>
<evidence type="ECO:0000256" key="8">
    <source>
        <dbReference type="PIRSR" id="PIRSR038994-1"/>
    </source>
</evidence>
<dbReference type="SUPFAM" id="SSF51338">
    <property type="entry name" value="Composite domain of metallo-dependent hydrolases"/>
    <property type="match status" value="1"/>
</dbReference>
<comment type="similarity">
    <text evidence="1">Belongs to the metallo-dependent hydrolases superfamily. NagA family.</text>
</comment>
<dbReference type="Pfam" id="PF01979">
    <property type="entry name" value="Amidohydro_1"/>
    <property type="match status" value="1"/>
</dbReference>
<reference evidence="13 14" key="1">
    <citation type="submission" date="2015-06" db="EMBL/GenBank/DDBJ databases">
        <title>Expansion of signal transduction pathways in fungi by whole-genome duplication.</title>
        <authorList>
            <consortium name="DOE Joint Genome Institute"/>
            <person name="Corrochano L.M."/>
            <person name="Kuo A."/>
            <person name="Marcet-Houben M."/>
            <person name="Polaino S."/>
            <person name="Salamov A."/>
            <person name="Villalobos J.M."/>
            <person name="Alvarez M.I."/>
            <person name="Avalos J."/>
            <person name="Benito E.P."/>
            <person name="Benoit I."/>
            <person name="Burger G."/>
            <person name="Camino L.P."/>
            <person name="Canovas D."/>
            <person name="Cerda-Olmedo E."/>
            <person name="Cheng J.-F."/>
            <person name="Dominguez A."/>
            <person name="Elias M."/>
            <person name="Eslava A.P."/>
            <person name="Glaser F."/>
            <person name="Grimwood J."/>
            <person name="Gutierrez G."/>
            <person name="Heitman J."/>
            <person name="Henrissat B."/>
            <person name="Iturriaga E.A."/>
            <person name="Lang B.F."/>
            <person name="Lavin J.L."/>
            <person name="Lee S."/>
            <person name="Li W."/>
            <person name="Lindquist E."/>
            <person name="Lopez-Garcia S."/>
            <person name="Luque E.M."/>
            <person name="Marcos A.T."/>
            <person name="Martin J."/>
            <person name="Mccluskey K."/>
            <person name="Medina H.R."/>
            <person name="Miralles-Duran A."/>
            <person name="Miyazaki A."/>
            <person name="Munoz-Torres E."/>
            <person name="Oguiza J.A."/>
            <person name="Ohm R."/>
            <person name="Olmedo M."/>
            <person name="Orejas M."/>
            <person name="Ortiz-Castellanos L."/>
            <person name="Pisabarro A.G."/>
            <person name="Rodriguez-Romero J."/>
            <person name="Ruiz-Herrera J."/>
            <person name="Ruiz-Vazquez R."/>
            <person name="Sanz C."/>
            <person name="Schackwitz W."/>
            <person name="Schmutz J."/>
            <person name="Shahriari M."/>
            <person name="Shelest E."/>
            <person name="Silva-Franco F."/>
            <person name="Soanes D."/>
            <person name="Syed K."/>
            <person name="Tagua V.G."/>
            <person name="Talbot N.J."/>
            <person name="Thon M."/>
            <person name="De Vries R.P."/>
            <person name="Wiebenga A."/>
            <person name="Yadav J.S."/>
            <person name="Braun E.L."/>
            <person name="Baker S."/>
            <person name="Garre V."/>
            <person name="Horwitz B."/>
            <person name="Torres-Martinez S."/>
            <person name="Idnurm A."/>
            <person name="Herrera-Estrella A."/>
            <person name="Gabaldon T."/>
            <person name="Grigoriev I.V."/>
        </authorList>
    </citation>
    <scope>NUCLEOTIDE SEQUENCE [LARGE SCALE GENOMIC DNA]</scope>
    <source>
        <strain evidence="13 14">CBS 277.49</strain>
    </source>
</reference>
<evidence type="ECO:0000256" key="4">
    <source>
        <dbReference type="ARBA" id="ARBA00022723"/>
    </source>
</evidence>
<dbReference type="GO" id="GO:0008448">
    <property type="term" value="F:N-acetylglucosamine-6-phosphate deacetylase activity"/>
    <property type="evidence" value="ECO:0007669"/>
    <property type="project" value="UniProtKB-EC"/>
</dbReference>
<keyword evidence="14" id="KW-1185">Reference proteome</keyword>
<evidence type="ECO:0000313" key="14">
    <source>
        <dbReference type="Proteomes" id="UP000077051"/>
    </source>
</evidence>
<feature type="active site" description="Proton donor/acceptor" evidence="8">
    <location>
        <position position="323"/>
    </location>
</feature>
<feature type="binding site" evidence="9">
    <location>
        <begin position="244"/>
        <end position="245"/>
    </location>
    <ligand>
        <name>substrate</name>
    </ligand>
</feature>
<proteinExistence type="inferred from homology"/>
<dbReference type="FunFam" id="3.20.20.140:FF:000065">
    <property type="entry name" value="N-acetylglucosamine-6-phosphate deacetylase"/>
    <property type="match status" value="1"/>
</dbReference>
<dbReference type="Proteomes" id="UP000077051">
    <property type="component" value="Unassembled WGS sequence"/>
</dbReference>
<evidence type="ECO:0000256" key="1">
    <source>
        <dbReference type="ARBA" id="ARBA00010716"/>
    </source>
</evidence>
<evidence type="ECO:0000256" key="6">
    <source>
        <dbReference type="ARBA" id="ARBA00023277"/>
    </source>
</evidence>
<dbReference type="Gene3D" id="3.20.20.140">
    <property type="entry name" value="Metal-dependent hydrolases"/>
    <property type="match status" value="1"/>
</dbReference>
<comment type="caution">
    <text evidence="13">The sequence shown here is derived from an EMBL/GenBank/DDBJ whole genome shotgun (WGS) entry which is preliminary data.</text>
</comment>
<dbReference type="InterPro" id="IPR011059">
    <property type="entry name" value="Metal-dep_hydrolase_composite"/>
</dbReference>
<dbReference type="EC" id="3.5.1.25" evidence="2"/>
<dbReference type="InterPro" id="IPR032466">
    <property type="entry name" value="Metal_Hydrolase"/>
</dbReference>
<dbReference type="PANTHER" id="PTHR11113:SF14">
    <property type="entry name" value="N-ACETYLGLUCOSAMINE-6-PHOSPHATE DEACETYLASE"/>
    <property type="match status" value="1"/>
</dbReference>
<organism evidence="13 14">
    <name type="scientific">Mucor lusitanicus CBS 277.49</name>
    <dbReference type="NCBI Taxonomy" id="747725"/>
    <lineage>
        <taxon>Eukaryota</taxon>
        <taxon>Fungi</taxon>
        <taxon>Fungi incertae sedis</taxon>
        <taxon>Mucoromycota</taxon>
        <taxon>Mucoromycotina</taxon>
        <taxon>Mucoromycetes</taxon>
        <taxon>Mucorales</taxon>
        <taxon>Mucorineae</taxon>
        <taxon>Mucoraceae</taxon>
        <taxon>Mucor</taxon>
    </lineage>
</organism>
<evidence type="ECO:0000256" key="9">
    <source>
        <dbReference type="PIRSR" id="PIRSR038994-2"/>
    </source>
</evidence>
<feature type="binding site" evidence="9">
    <location>
        <position position="159"/>
    </location>
    <ligand>
        <name>substrate</name>
    </ligand>
</feature>
<evidence type="ECO:0000256" key="5">
    <source>
        <dbReference type="ARBA" id="ARBA00022801"/>
    </source>
</evidence>
<feature type="binding site" evidence="10">
    <location>
        <position position="148"/>
    </location>
    <ligand>
        <name>Zn(2+)</name>
        <dbReference type="ChEBI" id="CHEBI:29105"/>
    </ligand>
</feature>
<dbReference type="AlphaFoldDB" id="A0A162R975"/>
<gene>
    <name evidence="13" type="ORF">MUCCIDRAFT_143217</name>
</gene>
<dbReference type="InterPro" id="IPR003764">
    <property type="entry name" value="GlcNAc_6-P_deAcase"/>
</dbReference>
<feature type="binding site" evidence="9">
    <location>
        <position position="252"/>
    </location>
    <ligand>
        <name>substrate</name>
    </ligand>
</feature>
<dbReference type="VEuPathDB" id="FungiDB:MUCCIDRAFT_143217"/>
<keyword evidence="5" id="KW-0378">Hydrolase</keyword>
<evidence type="ECO:0000256" key="10">
    <source>
        <dbReference type="PIRSR" id="PIRSR038994-3"/>
    </source>
</evidence>
<evidence type="ECO:0000259" key="12">
    <source>
        <dbReference type="Pfam" id="PF01979"/>
    </source>
</evidence>
<feature type="binding site" evidence="9">
    <location>
        <begin position="358"/>
        <end position="360"/>
    </location>
    <ligand>
        <name>substrate</name>
    </ligand>
</feature>
<dbReference type="GO" id="GO:0006046">
    <property type="term" value="P:N-acetylglucosamine catabolic process"/>
    <property type="evidence" value="ECO:0007669"/>
    <property type="project" value="TreeGrafter"/>
</dbReference>
<evidence type="ECO:0000256" key="7">
    <source>
        <dbReference type="ARBA" id="ARBA00047647"/>
    </source>
</evidence>
<dbReference type="SUPFAM" id="SSF51556">
    <property type="entry name" value="Metallo-dependent hydrolases"/>
    <property type="match status" value="1"/>
</dbReference>
<feature type="compositionally biased region" description="Basic and acidic residues" evidence="11">
    <location>
        <begin position="266"/>
        <end position="275"/>
    </location>
</feature>
<evidence type="ECO:0000256" key="3">
    <source>
        <dbReference type="ARBA" id="ARBA00018029"/>
    </source>
</evidence>
<evidence type="ECO:0000256" key="11">
    <source>
        <dbReference type="SAM" id="MobiDB-lite"/>
    </source>
</evidence>
<dbReference type="STRING" id="747725.A0A162R975"/>
<sequence>MSEQQHTTTGKITKIINGRLLRNHEIVENSYIYIQDGKIIDAFHSFFDEQREPDHIIDAKGAIVSPGFIDLQINGAFGIDFSDYEGSEEKLAKDIAIVANGLLQNGCTAFCPTVVTSAPEVYSKVLPLLRHRPGNAKTGAEILGAHCEGPFISTEKKGAHDQTVIQNAKDGIASLDKAYGPELRKGGETVRIMTVAPELEGMLDVIPQLIDRNITVSIGHSAATIDQAEAGVAAGATFMTHLFNAMRPFHQRDPGMVGILGASDLPEPKQPERHPLPSSTSPDGNKPDPRPFYGVICDGVHVHPNSVRIAYYSHPRGCVLVTDALSAAGLPRGIYQLGGRDVEVRGVSGAYVKGTNTLAGSTVTIDHCVRNFKKFTRCTAVEALEAATLHPAQALGIQATKGTLNPGSDADLVFLDDDLHIQKVFVRGEEVELKERHV</sequence>
<dbReference type="EMBL" id="AMYB01000004">
    <property type="protein sequence ID" value="OAD03439.1"/>
    <property type="molecule type" value="Genomic_DNA"/>
</dbReference>
<keyword evidence="4 10" id="KW-0479">Metal-binding</keyword>
<comment type="cofactor">
    <cofactor evidence="10">
        <name>a divalent metal cation</name>
        <dbReference type="ChEBI" id="CHEBI:60240"/>
    </cofactor>
    <text evidence="10">Binds 1 divalent metal cation per subunit.</text>
</comment>
<dbReference type="CDD" id="cd00854">
    <property type="entry name" value="NagA"/>
    <property type="match status" value="1"/>
</dbReference>
<dbReference type="InterPro" id="IPR006680">
    <property type="entry name" value="Amidohydro-rel"/>
</dbReference>
<dbReference type="Gene3D" id="2.30.40.10">
    <property type="entry name" value="Urease, subunit C, domain 1"/>
    <property type="match status" value="1"/>
</dbReference>
<dbReference type="GO" id="GO:0046872">
    <property type="term" value="F:metal ion binding"/>
    <property type="evidence" value="ECO:0007669"/>
    <property type="project" value="UniProtKB-KW"/>
</dbReference>
<keyword evidence="6" id="KW-0119">Carbohydrate metabolism</keyword>
<feature type="binding site" evidence="10">
    <location>
        <position position="241"/>
    </location>
    <ligand>
        <name>Zn(2+)</name>
        <dbReference type="ChEBI" id="CHEBI:29105"/>
    </ligand>
</feature>
<feature type="domain" description="Amidohydrolase-related" evidence="12">
    <location>
        <begin position="63"/>
        <end position="431"/>
    </location>
</feature>
<feature type="binding site" evidence="9">
    <location>
        <position position="301"/>
    </location>
    <ligand>
        <name>substrate</name>
    </ligand>
</feature>
<feature type="region of interest" description="Disordered" evidence="11">
    <location>
        <begin position="258"/>
        <end position="288"/>
    </location>
</feature>
<comment type="catalytic activity">
    <reaction evidence="7">
        <text>N-acetyl-D-glucosamine 6-phosphate + H2O = D-glucosamine 6-phosphate + acetate</text>
        <dbReference type="Rhea" id="RHEA:22936"/>
        <dbReference type="ChEBI" id="CHEBI:15377"/>
        <dbReference type="ChEBI" id="CHEBI:30089"/>
        <dbReference type="ChEBI" id="CHEBI:57513"/>
        <dbReference type="ChEBI" id="CHEBI:58725"/>
        <dbReference type="EC" id="3.5.1.25"/>
    </reaction>
</comment>
<dbReference type="PANTHER" id="PTHR11113">
    <property type="entry name" value="N-ACETYLGLUCOSAMINE-6-PHOSPHATE DEACETYLASE"/>
    <property type="match status" value="1"/>
</dbReference>
<feature type="binding site" evidence="10">
    <location>
        <position position="220"/>
    </location>
    <ligand>
        <name>Zn(2+)</name>
        <dbReference type="ChEBI" id="CHEBI:29105"/>
    </ligand>
</feature>